<organism evidence="1 2">
    <name type="scientific">Laribacter hongkongensis (strain HLHK9)</name>
    <dbReference type="NCBI Taxonomy" id="557598"/>
    <lineage>
        <taxon>Bacteria</taxon>
        <taxon>Pseudomonadati</taxon>
        <taxon>Pseudomonadota</taxon>
        <taxon>Betaproteobacteria</taxon>
        <taxon>Neisseriales</taxon>
        <taxon>Aquaspirillaceae</taxon>
        <taxon>Laribacter</taxon>
    </lineage>
</organism>
<sequence>MVGQSATLSGYNPAMHLVKVKNSGNVPTSGTFPDKGNA</sequence>
<gene>
    <name evidence="1" type="ordered locus">LHK_01402</name>
</gene>
<accession>C1D7F2</accession>
<dbReference type="KEGG" id="lhk:LHK_01402"/>
<dbReference type="HOGENOM" id="CLU_3329447_0_0_4"/>
<name>C1D7F2_LARHH</name>
<evidence type="ECO:0000313" key="1">
    <source>
        <dbReference type="EMBL" id="ACO74392.1"/>
    </source>
</evidence>
<dbReference type="Proteomes" id="UP000002010">
    <property type="component" value="Chromosome"/>
</dbReference>
<proteinExistence type="predicted"/>
<reference evidence="1 2" key="1">
    <citation type="journal article" date="2009" name="PLoS Genet.">
        <title>The complete genome and proteome of Laribacter hongkongensis reveal potential mechanisms for adaptations to different temperatures and habitats.</title>
        <authorList>
            <person name="Woo P.C."/>
            <person name="Lau S.K."/>
            <person name="Tse H."/>
            <person name="Teng J.L."/>
            <person name="Curreem S.O."/>
            <person name="Tsang A.K."/>
            <person name="Fan R.Y."/>
            <person name="Wong G.K."/>
            <person name="Huang Y."/>
            <person name="Loman N.J."/>
            <person name="Snyder L.A."/>
            <person name="Cai J.J."/>
            <person name="Huang J.D."/>
            <person name="Mak W."/>
            <person name="Pallen M.J."/>
            <person name="Lok S."/>
            <person name="Yuen K.Y."/>
        </authorList>
    </citation>
    <scope>NUCLEOTIDE SEQUENCE [LARGE SCALE GENOMIC DNA]</scope>
    <source>
        <strain evidence="1 2">HLHK9</strain>
    </source>
</reference>
<dbReference type="AlphaFoldDB" id="C1D7F2"/>
<evidence type="ECO:0000313" key="2">
    <source>
        <dbReference type="Proteomes" id="UP000002010"/>
    </source>
</evidence>
<dbReference type="EMBL" id="CP001154">
    <property type="protein sequence ID" value="ACO74392.1"/>
    <property type="molecule type" value="Genomic_DNA"/>
</dbReference>
<protein>
    <submittedName>
        <fullName evidence="1">Uncharacterized protein</fullName>
    </submittedName>
</protein>
<keyword evidence="2" id="KW-1185">Reference proteome</keyword>